<keyword evidence="5" id="KW-1185">Reference proteome</keyword>
<evidence type="ECO:0000256" key="2">
    <source>
        <dbReference type="PROSITE-ProRule" id="PRU00335"/>
    </source>
</evidence>
<dbReference type="PROSITE" id="PS50977">
    <property type="entry name" value="HTH_TETR_2"/>
    <property type="match status" value="1"/>
</dbReference>
<dbReference type="SUPFAM" id="SSF46689">
    <property type="entry name" value="Homeodomain-like"/>
    <property type="match status" value="1"/>
</dbReference>
<name>A0A261FT93_9BIFI</name>
<feature type="DNA-binding region" description="H-T-H motif" evidence="2">
    <location>
        <begin position="33"/>
        <end position="52"/>
    </location>
</feature>
<dbReference type="Pfam" id="PF00440">
    <property type="entry name" value="TetR_N"/>
    <property type="match status" value="1"/>
</dbReference>
<dbReference type="GO" id="GO:0003677">
    <property type="term" value="F:DNA binding"/>
    <property type="evidence" value="ECO:0007669"/>
    <property type="project" value="UniProtKB-UniRule"/>
</dbReference>
<feature type="domain" description="HTH tetR-type" evidence="3">
    <location>
        <begin position="10"/>
        <end position="70"/>
    </location>
</feature>
<proteinExistence type="predicted"/>
<reference evidence="4 5" key="1">
    <citation type="journal article" date="2017" name="BMC Genomics">
        <title>Comparative genomic and phylogenomic analyses of the Bifidobacteriaceae family.</title>
        <authorList>
            <person name="Lugli G.A."/>
            <person name="Milani C."/>
            <person name="Turroni F."/>
            <person name="Duranti S."/>
            <person name="Mancabelli L."/>
            <person name="Mangifesta M."/>
            <person name="Ferrario C."/>
            <person name="Modesto M."/>
            <person name="Mattarelli P."/>
            <person name="Jiri K."/>
            <person name="van Sinderen D."/>
            <person name="Ventura M."/>
        </authorList>
    </citation>
    <scope>NUCLEOTIDE SEQUENCE [LARGE SCALE GENOMIC DNA]</scope>
    <source>
        <strain evidence="4 5">DSM 28807</strain>
    </source>
</reference>
<evidence type="ECO:0000313" key="4">
    <source>
        <dbReference type="EMBL" id="OZG62414.1"/>
    </source>
</evidence>
<protein>
    <submittedName>
        <fullName evidence="4">Transcriptional regulator</fullName>
    </submittedName>
</protein>
<dbReference type="Proteomes" id="UP000216352">
    <property type="component" value="Unassembled WGS sequence"/>
</dbReference>
<dbReference type="InterPro" id="IPR001647">
    <property type="entry name" value="HTH_TetR"/>
</dbReference>
<evidence type="ECO:0000259" key="3">
    <source>
        <dbReference type="PROSITE" id="PS50977"/>
    </source>
</evidence>
<dbReference type="InterPro" id="IPR050624">
    <property type="entry name" value="HTH-type_Tx_Regulator"/>
</dbReference>
<dbReference type="PANTHER" id="PTHR43479">
    <property type="entry name" value="ACREF/ENVCD OPERON REPRESSOR-RELATED"/>
    <property type="match status" value="1"/>
</dbReference>
<dbReference type="STRING" id="1603886.GCA_001895165_00366"/>
<dbReference type="RefSeq" id="WP_072723975.1">
    <property type="nucleotide sequence ID" value="NZ_BDIS01000004.1"/>
</dbReference>
<sequence length="209" mass="23190">MEHRVNKQSERTRRWITQALLKLLRTVPYASISVSDLTREADVSRQSFYRNFESKDAVVSRYLSMIFADYRAAFVREREGLGRRRAVELVFETLYAHKDDVIALVASVPRGTMMLALQDALLDAVAGMESFPKDLSKASDSFGSDMLMYQLGGVSAVVFKWVSNEMPSSPRDMTERLLSVMESVGDGDMVFGRLVEAVGGSAGMATPAA</sequence>
<dbReference type="OrthoDB" id="3235020at2"/>
<accession>A0A261FT93</accession>
<keyword evidence="1 2" id="KW-0238">DNA-binding</keyword>
<dbReference type="AlphaFoldDB" id="A0A261FT93"/>
<gene>
    <name evidence="4" type="ORF">BLEM_0960</name>
</gene>
<dbReference type="PANTHER" id="PTHR43479:SF11">
    <property type="entry name" value="ACREF_ENVCD OPERON REPRESSOR-RELATED"/>
    <property type="match status" value="1"/>
</dbReference>
<dbReference type="EMBL" id="MWWX01000005">
    <property type="protein sequence ID" value="OZG62414.1"/>
    <property type="molecule type" value="Genomic_DNA"/>
</dbReference>
<comment type="caution">
    <text evidence="4">The sequence shown here is derived from an EMBL/GenBank/DDBJ whole genome shotgun (WGS) entry which is preliminary data.</text>
</comment>
<dbReference type="Gene3D" id="1.10.357.10">
    <property type="entry name" value="Tetracycline Repressor, domain 2"/>
    <property type="match status" value="1"/>
</dbReference>
<organism evidence="4 5">
    <name type="scientific">Bifidobacterium lemurum</name>
    <dbReference type="NCBI Taxonomy" id="1603886"/>
    <lineage>
        <taxon>Bacteria</taxon>
        <taxon>Bacillati</taxon>
        <taxon>Actinomycetota</taxon>
        <taxon>Actinomycetes</taxon>
        <taxon>Bifidobacteriales</taxon>
        <taxon>Bifidobacteriaceae</taxon>
        <taxon>Bifidobacterium</taxon>
    </lineage>
</organism>
<evidence type="ECO:0000313" key="5">
    <source>
        <dbReference type="Proteomes" id="UP000216352"/>
    </source>
</evidence>
<dbReference type="InterPro" id="IPR009057">
    <property type="entry name" value="Homeodomain-like_sf"/>
</dbReference>
<evidence type="ECO:0000256" key="1">
    <source>
        <dbReference type="ARBA" id="ARBA00023125"/>
    </source>
</evidence>